<dbReference type="PANTHER" id="PTHR23502:SF75">
    <property type="entry name" value="MULTIDRUG RESISTANCE PROTEIN D"/>
    <property type="match status" value="1"/>
</dbReference>
<evidence type="ECO:0000256" key="7">
    <source>
        <dbReference type="ARBA" id="ARBA00023136"/>
    </source>
</evidence>
<feature type="transmembrane region" description="Helical" evidence="8">
    <location>
        <begin position="55"/>
        <end position="78"/>
    </location>
</feature>
<feature type="transmembrane region" description="Helical" evidence="8">
    <location>
        <begin position="21"/>
        <end position="43"/>
    </location>
</feature>
<dbReference type="Gene3D" id="1.20.1720.10">
    <property type="entry name" value="Multidrug resistance protein D"/>
    <property type="match status" value="1"/>
</dbReference>
<evidence type="ECO:0000256" key="5">
    <source>
        <dbReference type="ARBA" id="ARBA00022692"/>
    </source>
</evidence>
<feature type="transmembrane region" description="Helical" evidence="8">
    <location>
        <begin position="114"/>
        <end position="136"/>
    </location>
</feature>
<dbReference type="CDD" id="cd17320">
    <property type="entry name" value="MFS_MdfA_MDR_like"/>
    <property type="match status" value="1"/>
</dbReference>
<evidence type="ECO:0000313" key="10">
    <source>
        <dbReference type="EMBL" id="ABS78156.2"/>
    </source>
</evidence>
<keyword evidence="6 8" id="KW-1133">Transmembrane helix</keyword>
<evidence type="ECO:0000313" key="11">
    <source>
        <dbReference type="Proteomes" id="UP000008555"/>
    </source>
</evidence>
<evidence type="ECO:0000259" key="9">
    <source>
        <dbReference type="PROSITE" id="PS50850"/>
    </source>
</evidence>
<feature type="transmembrane region" description="Helical" evidence="8">
    <location>
        <begin position="90"/>
        <end position="108"/>
    </location>
</feature>
<protein>
    <recommendedName>
        <fullName evidence="8">Bcr/CflA family efflux transporter</fullName>
    </recommendedName>
</protein>
<dbReference type="EMBL" id="CP000733">
    <property type="protein sequence ID" value="ABS78156.2"/>
    <property type="molecule type" value="Genomic_DNA"/>
</dbReference>
<keyword evidence="3 8" id="KW-0813">Transport</keyword>
<evidence type="ECO:0000256" key="3">
    <source>
        <dbReference type="ARBA" id="ARBA00022448"/>
    </source>
</evidence>
<keyword evidence="5 8" id="KW-0812">Transmembrane</keyword>
<feature type="transmembrane region" description="Helical" evidence="8">
    <location>
        <begin position="263"/>
        <end position="281"/>
    </location>
</feature>
<dbReference type="HOGENOM" id="CLU_001265_47_1_6"/>
<dbReference type="InterPro" id="IPR036259">
    <property type="entry name" value="MFS_trans_sf"/>
</dbReference>
<evidence type="ECO:0000256" key="1">
    <source>
        <dbReference type="ARBA" id="ARBA00004651"/>
    </source>
</evidence>
<organism evidence="10 11">
    <name type="scientific">Coxiella burnetii (strain Dugway 5J108-111)</name>
    <dbReference type="NCBI Taxonomy" id="434922"/>
    <lineage>
        <taxon>Bacteria</taxon>
        <taxon>Pseudomonadati</taxon>
        <taxon>Pseudomonadota</taxon>
        <taxon>Gammaproteobacteria</taxon>
        <taxon>Legionellales</taxon>
        <taxon>Coxiellaceae</taxon>
        <taxon>Coxiella</taxon>
    </lineage>
</organism>
<dbReference type="Proteomes" id="UP000008555">
    <property type="component" value="Chromosome"/>
</dbReference>
<dbReference type="KEGG" id="cbd:CBUD_2067"/>
<dbReference type="NCBIfam" id="TIGR00710">
    <property type="entry name" value="efflux_Bcr_CflA"/>
    <property type="match status" value="1"/>
</dbReference>
<feature type="transmembrane region" description="Helical" evidence="8">
    <location>
        <begin position="227"/>
        <end position="251"/>
    </location>
</feature>
<dbReference type="InterPro" id="IPR020846">
    <property type="entry name" value="MFS_dom"/>
</dbReference>
<dbReference type="Pfam" id="PF07690">
    <property type="entry name" value="MFS_1"/>
    <property type="match status" value="1"/>
</dbReference>
<evidence type="ECO:0000256" key="8">
    <source>
        <dbReference type="RuleBase" id="RU365088"/>
    </source>
</evidence>
<evidence type="ECO:0000256" key="6">
    <source>
        <dbReference type="ARBA" id="ARBA00022989"/>
    </source>
</evidence>
<evidence type="ECO:0000256" key="2">
    <source>
        <dbReference type="ARBA" id="ARBA00006236"/>
    </source>
</evidence>
<keyword evidence="4" id="KW-1003">Cell membrane</keyword>
<dbReference type="AlphaFoldDB" id="A9KGY5"/>
<feature type="domain" description="Major facilitator superfamily (MFS) profile" evidence="9">
    <location>
        <begin position="24"/>
        <end position="409"/>
    </location>
</feature>
<feature type="transmembrane region" description="Helical" evidence="8">
    <location>
        <begin position="293"/>
        <end position="314"/>
    </location>
</feature>
<reference evidence="10 11" key="1">
    <citation type="journal article" date="2009" name="Infect. Immun.">
        <title>Comparative genomics reveal extensive transposon-mediated genomic plasticity and diversity among potential effector proteins within the genus Coxiella.</title>
        <authorList>
            <person name="Beare P.A."/>
            <person name="Unsworth N."/>
            <person name="Andoh M."/>
            <person name="Voth D.E."/>
            <person name="Omsland A."/>
            <person name="Gilk S.D."/>
            <person name="Williams K.P."/>
            <person name="Sobral B.W."/>
            <person name="Kupko J.J.III."/>
            <person name="Porcella S.F."/>
            <person name="Samuel J.E."/>
            <person name="Heinzen R.A."/>
        </authorList>
    </citation>
    <scope>NUCLEOTIDE SEQUENCE [LARGE SCALE GENOMIC DNA]</scope>
    <source>
        <strain evidence="10 11">Dugway 5J108-111</strain>
    </source>
</reference>
<dbReference type="SUPFAM" id="SSF103473">
    <property type="entry name" value="MFS general substrate transporter"/>
    <property type="match status" value="1"/>
</dbReference>
<comment type="similarity">
    <text evidence="2 8">Belongs to the major facilitator superfamily. Bcr/CmlA family.</text>
</comment>
<proteinExistence type="inferred from homology"/>
<dbReference type="RefSeq" id="WP_011997400.1">
    <property type="nucleotide sequence ID" value="NC_009727.1"/>
</dbReference>
<keyword evidence="7 8" id="KW-0472">Membrane</keyword>
<gene>
    <name evidence="10" type="ordered locus">CBUD_2067</name>
</gene>
<comment type="subcellular location">
    <subcellularLocation>
        <location evidence="8">Cell inner membrane</location>
        <topology evidence="8">Multi-pass membrane protein</topology>
    </subcellularLocation>
    <subcellularLocation>
        <location evidence="1">Cell membrane</location>
        <topology evidence="1">Multi-pass membrane protein</topology>
    </subcellularLocation>
</comment>
<evidence type="ECO:0000256" key="4">
    <source>
        <dbReference type="ARBA" id="ARBA00022475"/>
    </source>
</evidence>
<feature type="transmembrane region" description="Helical" evidence="8">
    <location>
        <begin position="176"/>
        <end position="198"/>
    </location>
</feature>
<dbReference type="GO" id="GO:1990961">
    <property type="term" value="P:xenobiotic detoxification by transmembrane export across the plasma membrane"/>
    <property type="evidence" value="ECO:0007669"/>
    <property type="project" value="InterPro"/>
</dbReference>
<feature type="transmembrane region" description="Helical" evidence="8">
    <location>
        <begin position="379"/>
        <end position="401"/>
    </location>
</feature>
<name>A9KGY5_COXBN</name>
<accession>A9KGY5</accession>
<sequence length="409" mass="44524">MHKFRLSGRKTTIRYKQHMKKNLIVILTSVFVTVGQFAMALYLPALPALTTYFHTFPGVIQLSLTLFLIAFGFSQLFYGSLSDCYGRKPLLLIGLVIVMIGFLIAVFARHLSLLLIARVVQGLGAGSVSVLARAVIRDRFEGKKLVQALSLLIMAASLAPMIAPFIGGHIQHRLGWHSIFIFLFFYSGLILLGIFFLLPETKKTESVPFKMGALLNNYKLLLRHPIYIKYVVCIIMAYACQILYLSISPFIFQNGLKLNAAQYGTIITLPAIGYFVGNFLSTRLIRFFDSNHLVFVGALIVVMAGIALALEAAFNGLSAFSVITPIIFCVIGIGLIYPNVISGSLSPFPQMAGTAAALSGAIQMAGTSSIAGVTNALHVVSVLGLGISFLLCGAVVLLMIFRIMRTSVQ</sequence>
<feature type="transmembrane region" description="Helical" evidence="8">
    <location>
        <begin position="148"/>
        <end position="170"/>
    </location>
</feature>
<dbReference type="GO" id="GO:0005886">
    <property type="term" value="C:plasma membrane"/>
    <property type="evidence" value="ECO:0007669"/>
    <property type="project" value="UniProtKB-SubCell"/>
</dbReference>
<keyword evidence="8" id="KW-0997">Cell inner membrane</keyword>
<dbReference type="InterPro" id="IPR011701">
    <property type="entry name" value="MFS"/>
</dbReference>
<dbReference type="InterPro" id="IPR004812">
    <property type="entry name" value="Efflux_drug-R_Bcr/CmlA"/>
</dbReference>
<feature type="transmembrane region" description="Helical" evidence="8">
    <location>
        <begin position="320"/>
        <end position="340"/>
    </location>
</feature>
<dbReference type="PANTHER" id="PTHR23502">
    <property type="entry name" value="MAJOR FACILITATOR SUPERFAMILY"/>
    <property type="match status" value="1"/>
</dbReference>
<dbReference type="GO" id="GO:0042910">
    <property type="term" value="F:xenobiotic transmembrane transporter activity"/>
    <property type="evidence" value="ECO:0007669"/>
    <property type="project" value="InterPro"/>
</dbReference>
<feature type="transmembrane region" description="Helical" evidence="8">
    <location>
        <begin position="352"/>
        <end position="373"/>
    </location>
</feature>
<dbReference type="PROSITE" id="PS50850">
    <property type="entry name" value="MFS"/>
    <property type="match status" value="1"/>
</dbReference>